<dbReference type="GO" id="GO:0016887">
    <property type="term" value="F:ATP hydrolysis activity"/>
    <property type="evidence" value="ECO:0007669"/>
    <property type="project" value="UniProtKB-UniRule"/>
</dbReference>
<evidence type="ECO:0000256" key="4">
    <source>
        <dbReference type="ARBA" id="ARBA00022840"/>
    </source>
</evidence>
<gene>
    <name evidence="6" type="primary">ychF</name>
    <name evidence="10" type="ORF">A3I30_01925</name>
</gene>
<dbReference type="InterPro" id="IPR012675">
    <property type="entry name" value="Beta-grasp_dom_sf"/>
</dbReference>
<dbReference type="PIRSF" id="PIRSF006641">
    <property type="entry name" value="CHP00092"/>
    <property type="match status" value="1"/>
</dbReference>
<dbReference type="CDD" id="cd01900">
    <property type="entry name" value="YchF"/>
    <property type="match status" value="1"/>
</dbReference>
<dbReference type="AlphaFoldDB" id="A0A1F5CCK3"/>
<evidence type="ECO:0000256" key="2">
    <source>
        <dbReference type="ARBA" id="ARBA00022723"/>
    </source>
</evidence>
<dbReference type="InterPro" id="IPR031167">
    <property type="entry name" value="G_OBG"/>
</dbReference>
<dbReference type="Pfam" id="PF01926">
    <property type="entry name" value="MMR_HSR1"/>
    <property type="match status" value="1"/>
</dbReference>
<evidence type="ECO:0000313" key="10">
    <source>
        <dbReference type="EMBL" id="OGD40558.1"/>
    </source>
</evidence>
<dbReference type="PANTHER" id="PTHR23305:SF18">
    <property type="entry name" value="OBG-TYPE G DOMAIN-CONTAINING PROTEIN"/>
    <property type="match status" value="1"/>
</dbReference>
<dbReference type="InterPro" id="IPR013029">
    <property type="entry name" value="YchF_C"/>
</dbReference>
<evidence type="ECO:0000256" key="1">
    <source>
        <dbReference type="ARBA" id="ARBA00001946"/>
    </source>
</evidence>
<proteinExistence type="inferred from homology"/>
<dbReference type="FunFam" id="3.10.20.30:FF:000001">
    <property type="entry name" value="Ribosome-binding ATPase YchF"/>
    <property type="match status" value="1"/>
</dbReference>
<dbReference type="NCBIfam" id="TIGR00092">
    <property type="entry name" value="redox-regulated ATPase YchF"/>
    <property type="match status" value="1"/>
</dbReference>
<protein>
    <recommendedName>
        <fullName evidence="6">Ribosome-binding ATPase YchF</fullName>
    </recommendedName>
</protein>
<dbReference type="PROSITE" id="PS51710">
    <property type="entry name" value="G_OBG"/>
    <property type="match status" value="1"/>
</dbReference>
<dbReference type="PROSITE" id="PS51880">
    <property type="entry name" value="TGS"/>
    <property type="match status" value="1"/>
</dbReference>
<evidence type="ECO:0000259" key="9">
    <source>
        <dbReference type="PROSITE" id="PS51880"/>
    </source>
</evidence>
<dbReference type="InterPro" id="IPR041706">
    <property type="entry name" value="YchF_N"/>
</dbReference>
<feature type="domain" description="TGS" evidence="9">
    <location>
        <begin position="266"/>
        <end position="360"/>
    </location>
</feature>
<keyword evidence="2" id="KW-0479">Metal-binding</keyword>
<comment type="caution">
    <text evidence="10">The sequence shown here is derived from an EMBL/GenBank/DDBJ whole genome shotgun (WGS) entry which is preliminary data.</text>
</comment>
<dbReference type="InterPro" id="IPR004396">
    <property type="entry name" value="ATPase_YchF/OLA1"/>
</dbReference>
<dbReference type="InterPro" id="IPR023192">
    <property type="entry name" value="TGS-like_dom_sf"/>
</dbReference>
<name>A0A1F5CCK3_9BACT</name>
<dbReference type="Proteomes" id="UP000177197">
    <property type="component" value="Unassembled WGS sequence"/>
</dbReference>
<dbReference type="GO" id="GO:0043023">
    <property type="term" value="F:ribosomal large subunit binding"/>
    <property type="evidence" value="ECO:0007669"/>
    <property type="project" value="UniProtKB-UniRule"/>
</dbReference>
<organism evidence="10 11">
    <name type="scientific">Candidatus Azambacteria bacterium RIFCSPLOWO2_02_FULL_44_14</name>
    <dbReference type="NCBI Taxonomy" id="1797306"/>
    <lineage>
        <taxon>Bacteria</taxon>
        <taxon>Candidatus Azamiibacteriota</taxon>
    </lineage>
</organism>
<evidence type="ECO:0000256" key="6">
    <source>
        <dbReference type="HAMAP-Rule" id="MF_00944"/>
    </source>
</evidence>
<dbReference type="EMBL" id="MEYV01000006">
    <property type="protein sequence ID" value="OGD40558.1"/>
    <property type="molecule type" value="Genomic_DNA"/>
</dbReference>
<dbReference type="GO" id="GO:0005524">
    <property type="term" value="F:ATP binding"/>
    <property type="evidence" value="ECO:0007669"/>
    <property type="project" value="UniProtKB-UniRule"/>
</dbReference>
<dbReference type="Gene3D" id="1.10.150.300">
    <property type="entry name" value="TGS-like domain"/>
    <property type="match status" value="1"/>
</dbReference>
<dbReference type="HAMAP" id="MF_00944">
    <property type="entry name" value="YchF_OLA1_ATPase"/>
    <property type="match status" value="1"/>
</dbReference>
<feature type="domain" description="OBG-type G" evidence="8">
    <location>
        <begin position="2"/>
        <end position="249"/>
    </location>
</feature>
<keyword evidence="7" id="KW-0175">Coiled coil</keyword>
<comment type="cofactor">
    <cofactor evidence="1">
        <name>Mg(2+)</name>
        <dbReference type="ChEBI" id="CHEBI:18420"/>
    </cofactor>
</comment>
<dbReference type="PRINTS" id="PR00326">
    <property type="entry name" value="GTP1OBG"/>
</dbReference>
<dbReference type="Gene3D" id="3.10.20.30">
    <property type="match status" value="1"/>
</dbReference>
<dbReference type="GO" id="GO:0005525">
    <property type="term" value="F:GTP binding"/>
    <property type="evidence" value="ECO:0007669"/>
    <property type="project" value="InterPro"/>
</dbReference>
<dbReference type="SUPFAM" id="SSF81271">
    <property type="entry name" value="TGS-like"/>
    <property type="match status" value="1"/>
</dbReference>
<dbReference type="Gene3D" id="3.40.50.300">
    <property type="entry name" value="P-loop containing nucleotide triphosphate hydrolases"/>
    <property type="match status" value="1"/>
</dbReference>
<accession>A0A1F5CCK3</accession>
<sequence>MLKIGIVGLPNVGKSTLFKALTREQVNVANFPFATIDPNIGVVKVPDVRLEKLAFASKSKKTITAAIEFVDIAGLVKGAHEGAGLGNQFLSHIREVDAIVEVVRAFEDPDIIHVEGKISPSRDIETIQIELAMADLSTVSRRLEKNEKEIKAGNKIAQEQKMILEKLKTRLENGESAKNANLDYEELNLIKDLNLLTLKPFLFVFNVQEKDLEKENVRAVIEKYNGIPLNLKLEAELSEMSDAERKEFESESRISELIRAAYRLLNLITYFTTGEDETRGWTIKRGWTAPQAGSAIHTDFENKFIKAEVINWNNLLDCGSPSTVSSGQPNCWSAARQKGILRLEGKDYVVRDGDVIEFKI</sequence>
<dbReference type="FunFam" id="1.10.150.300:FF:000001">
    <property type="entry name" value="Ribosome-binding ATPase YchF"/>
    <property type="match status" value="1"/>
</dbReference>
<dbReference type="GO" id="GO:0046872">
    <property type="term" value="F:metal ion binding"/>
    <property type="evidence" value="ECO:0007669"/>
    <property type="project" value="UniProtKB-KW"/>
</dbReference>
<dbReference type="InterPro" id="IPR012676">
    <property type="entry name" value="TGS-like"/>
</dbReference>
<dbReference type="PANTHER" id="PTHR23305">
    <property type="entry name" value="OBG GTPASE FAMILY"/>
    <property type="match status" value="1"/>
</dbReference>
<comment type="function">
    <text evidence="6">ATPase that binds to both the 70S ribosome and the 50S ribosomal subunit in a nucleotide-independent manner.</text>
</comment>
<dbReference type="GO" id="GO:0005737">
    <property type="term" value="C:cytoplasm"/>
    <property type="evidence" value="ECO:0007669"/>
    <property type="project" value="TreeGrafter"/>
</dbReference>
<keyword evidence="4 6" id="KW-0067">ATP-binding</keyword>
<dbReference type="InterPro" id="IPR006073">
    <property type="entry name" value="GTP-bd"/>
</dbReference>
<evidence type="ECO:0000256" key="7">
    <source>
        <dbReference type="SAM" id="Coils"/>
    </source>
</evidence>
<dbReference type="Pfam" id="PF06071">
    <property type="entry name" value="YchF-GTPase_C"/>
    <property type="match status" value="1"/>
</dbReference>
<dbReference type="SUPFAM" id="SSF52540">
    <property type="entry name" value="P-loop containing nucleoside triphosphate hydrolases"/>
    <property type="match status" value="1"/>
</dbReference>
<reference evidence="10 11" key="1">
    <citation type="journal article" date="2016" name="Nat. Commun.">
        <title>Thousands of microbial genomes shed light on interconnected biogeochemical processes in an aquifer system.</title>
        <authorList>
            <person name="Anantharaman K."/>
            <person name="Brown C.T."/>
            <person name="Hug L.A."/>
            <person name="Sharon I."/>
            <person name="Castelle C.J."/>
            <person name="Probst A.J."/>
            <person name="Thomas B.C."/>
            <person name="Singh A."/>
            <person name="Wilkins M.J."/>
            <person name="Karaoz U."/>
            <person name="Brodie E.L."/>
            <person name="Williams K.H."/>
            <person name="Hubbard S.S."/>
            <person name="Banfield J.F."/>
        </authorList>
    </citation>
    <scope>NUCLEOTIDE SEQUENCE [LARGE SCALE GENOMIC DNA]</scope>
</reference>
<feature type="binding site" evidence="6">
    <location>
        <begin position="11"/>
        <end position="16"/>
    </location>
    <ligand>
        <name>ATP</name>
        <dbReference type="ChEBI" id="CHEBI:30616"/>
    </ligand>
</feature>
<comment type="similarity">
    <text evidence="6">Belongs to the TRAFAC class OBG-HflX-like GTPase superfamily. OBG GTPase family. YchF/OLA1 subfamily.</text>
</comment>
<evidence type="ECO:0000256" key="3">
    <source>
        <dbReference type="ARBA" id="ARBA00022741"/>
    </source>
</evidence>
<keyword evidence="3 6" id="KW-0547">Nucleotide-binding</keyword>
<feature type="coiled-coil region" evidence="7">
    <location>
        <begin position="129"/>
        <end position="177"/>
    </location>
</feature>
<evidence type="ECO:0000256" key="5">
    <source>
        <dbReference type="ARBA" id="ARBA00022842"/>
    </source>
</evidence>
<keyword evidence="5" id="KW-0460">Magnesium</keyword>
<evidence type="ECO:0000313" key="11">
    <source>
        <dbReference type="Proteomes" id="UP000177197"/>
    </source>
</evidence>
<evidence type="ECO:0000259" key="8">
    <source>
        <dbReference type="PROSITE" id="PS51710"/>
    </source>
</evidence>
<dbReference type="InterPro" id="IPR027417">
    <property type="entry name" value="P-loop_NTPase"/>
</dbReference>
<dbReference type="InterPro" id="IPR004095">
    <property type="entry name" value="TGS"/>
</dbReference>